<accession>A0AAV6I6D5</accession>
<keyword evidence="3" id="KW-1185">Reference proteome</keyword>
<feature type="region of interest" description="Disordered" evidence="1">
    <location>
        <begin position="1"/>
        <end position="24"/>
    </location>
</feature>
<reference evidence="2" key="1">
    <citation type="submission" date="2020-08" db="EMBL/GenBank/DDBJ databases">
        <title>Plant Genome Project.</title>
        <authorList>
            <person name="Zhang R.-G."/>
        </authorList>
    </citation>
    <scope>NUCLEOTIDE SEQUENCE</scope>
    <source>
        <strain evidence="2">WSP0</strain>
        <tissue evidence="2">Leaf</tissue>
    </source>
</reference>
<dbReference type="AlphaFoldDB" id="A0AAV6I6D5"/>
<dbReference type="Proteomes" id="UP000823749">
    <property type="component" value="Chromosome 11"/>
</dbReference>
<protein>
    <submittedName>
        <fullName evidence="2">Uncharacterized protein</fullName>
    </submittedName>
</protein>
<sequence length="136" mass="13610">MVENLLNTGPILAKGDDSSSTQGGDVTMEVLQAVRDGQNKKIAAMAALKEAITAALPTAPAVPPAVPLVVAQPPPATAAANAAAAANPANPLPNPVQNPLNPQTGGPAPVTDELCNGQLTESKAAVVISFDYVPKT</sequence>
<comment type="caution">
    <text evidence="2">The sequence shown here is derived from an EMBL/GenBank/DDBJ whole genome shotgun (WGS) entry which is preliminary data.</text>
</comment>
<proteinExistence type="predicted"/>
<name>A0AAV6I6D5_9ERIC</name>
<dbReference type="EMBL" id="JACTNZ010000011">
    <property type="protein sequence ID" value="KAG5524061.1"/>
    <property type="molecule type" value="Genomic_DNA"/>
</dbReference>
<organism evidence="2 3">
    <name type="scientific">Rhododendron griersonianum</name>
    <dbReference type="NCBI Taxonomy" id="479676"/>
    <lineage>
        <taxon>Eukaryota</taxon>
        <taxon>Viridiplantae</taxon>
        <taxon>Streptophyta</taxon>
        <taxon>Embryophyta</taxon>
        <taxon>Tracheophyta</taxon>
        <taxon>Spermatophyta</taxon>
        <taxon>Magnoliopsida</taxon>
        <taxon>eudicotyledons</taxon>
        <taxon>Gunneridae</taxon>
        <taxon>Pentapetalae</taxon>
        <taxon>asterids</taxon>
        <taxon>Ericales</taxon>
        <taxon>Ericaceae</taxon>
        <taxon>Ericoideae</taxon>
        <taxon>Rhodoreae</taxon>
        <taxon>Rhododendron</taxon>
    </lineage>
</organism>
<feature type="region of interest" description="Disordered" evidence="1">
    <location>
        <begin position="81"/>
        <end position="109"/>
    </location>
</feature>
<evidence type="ECO:0000313" key="3">
    <source>
        <dbReference type="Proteomes" id="UP000823749"/>
    </source>
</evidence>
<gene>
    <name evidence="2" type="ORF">RHGRI_030903</name>
</gene>
<evidence type="ECO:0000313" key="2">
    <source>
        <dbReference type="EMBL" id="KAG5524061.1"/>
    </source>
</evidence>
<evidence type="ECO:0000256" key="1">
    <source>
        <dbReference type="SAM" id="MobiDB-lite"/>
    </source>
</evidence>